<organism evidence="2 3">
    <name type="scientific">Waterburya agarophytonicola KI4</name>
    <dbReference type="NCBI Taxonomy" id="2874699"/>
    <lineage>
        <taxon>Bacteria</taxon>
        <taxon>Bacillati</taxon>
        <taxon>Cyanobacteriota</taxon>
        <taxon>Cyanophyceae</taxon>
        <taxon>Pleurocapsales</taxon>
        <taxon>Hyellaceae</taxon>
        <taxon>Waterburya</taxon>
        <taxon>Waterburya agarophytonicola</taxon>
    </lineage>
</organism>
<accession>A0A964FFF5</accession>
<evidence type="ECO:0000313" key="2">
    <source>
        <dbReference type="EMBL" id="MCC0176861.1"/>
    </source>
</evidence>
<reference evidence="2" key="1">
    <citation type="journal article" date="2021" name="Antonie Van Leeuwenhoek">
        <title>Draft genome and description of Waterburya agarophytonicola gen. nov. sp. nov. (Pleurocapsales, Cyanobacteria): a seaweed symbiont.</title>
        <authorList>
            <person name="Bonthond G."/>
            <person name="Shalygin S."/>
            <person name="Bayer T."/>
            <person name="Weinberger F."/>
        </authorList>
    </citation>
    <scope>NUCLEOTIDE SEQUENCE</scope>
    <source>
        <strain evidence="2">KI4</strain>
    </source>
</reference>
<gene>
    <name evidence="2" type="ORF">I4641_07705</name>
</gene>
<proteinExistence type="predicted"/>
<evidence type="ECO:0000256" key="1">
    <source>
        <dbReference type="SAM" id="SignalP"/>
    </source>
</evidence>
<comment type="caution">
    <text evidence="2">The sequence shown here is derived from an EMBL/GenBank/DDBJ whole genome shotgun (WGS) entry which is preliminary data.</text>
</comment>
<name>A0A964FFF5_9CYAN</name>
<evidence type="ECO:0000313" key="3">
    <source>
        <dbReference type="Proteomes" id="UP000729733"/>
    </source>
</evidence>
<feature type="chain" id="PRO_5037891171" description="Secreted protein" evidence="1">
    <location>
        <begin position="31"/>
        <end position="165"/>
    </location>
</feature>
<sequence>MKILVKAIRWTSLISLPAFLLAIPSSPAMAGSIGNCADNLMANGVAKSAAAAACSDALNPGDLASCVDTIKEGTDIKGNDALQSCYRVRRPDELASCVTTVSSGLEKNKSMMALDSCRRSLLPERYAECTVDLTGIGSVSSEEAMKSCIAAEFNPSEVAPESTEK</sequence>
<feature type="signal peptide" evidence="1">
    <location>
        <begin position="1"/>
        <end position="30"/>
    </location>
</feature>
<dbReference type="EMBL" id="JADWDC010000013">
    <property type="protein sequence ID" value="MCC0176861.1"/>
    <property type="molecule type" value="Genomic_DNA"/>
</dbReference>
<dbReference type="Proteomes" id="UP000729733">
    <property type="component" value="Unassembled WGS sequence"/>
</dbReference>
<keyword evidence="3" id="KW-1185">Reference proteome</keyword>
<evidence type="ECO:0008006" key="4">
    <source>
        <dbReference type="Google" id="ProtNLM"/>
    </source>
</evidence>
<dbReference type="RefSeq" id="WP_229639897.1">
    <property type="nucleotide sequence ID" value="NZ_JADWDC010000013.1"/>
</dbReference>
<dbReference type="AlphaFoldDB" id="A0A964FFF5"/>
<protein>
    <recommendedName>
        <fullName evidence="4">Secreted protein</fullName>
    </recommendedName>
</protein>
<keyword evidence="1" id="KW-0732">Signal</keyword>